<dbReference type="VEuPathDB" id="FungiDB:AAP_06298"/>
<protein>
    <submittedName>
        <fullName evidence="2">Rossmann-like alpha/beta/alpha sandwich fold protein</fullName>
    </submittedName>
</protein>
<dbReference type="Proteomes" id="UP000242877">
    <property type="component" value="Unassembled WGS sequence"/>
</dbReference>
<evidence type="ECO:0000313" key="2">
    <source>
        <dbReference type="EMBL" id="KZZ86724.1"/>
    </source>
</evidence>
<dbReference type="PANTHER" id="PTHR10695">
    <property type="entry name" value="DEPHOSPHO-COA KINASE-RELATED"/>
    <property type="match status" value="1"/>
</dbReference>
<organism evidence="2 3">
    <name type="scientific">Ascosphaera apis ARSEF 7405</name>
    <dbReference type="NCBI Taxonomy" id="392613"/>
    <lineage>
        <taxon>Eukaryota</taxon>
        <taxon>Fungi</taxon>
        <taxon>Dikarya</taxon>
        <taxon>Ascomycota</taxon>
        <taxon>Pezizomycotina</taxon>
        <taxon>Eurotiomycetes</taxon>
        <taxon>Eurotiomycetidae</taxon>
        <taxon>Onygenales</taxon>
        <taxon>Ascosphaeraceae</taxon>
        <taxon>Ascosphaera</taxon>
    </lineage>
</organism>
<accession>A0A167UWZ8</accession>
<evidence type="ECO:0000259" key="1">
    <source>
        <dbReference type="Pfam" id="PF01467"/>
    </source>
</evidence>
<dbReference type="PANTHER" id="PTHR10695:SF46">
    <property type="entry name" value="BIFUNCTIONAL COENZYME A SYNTHASE-RELATED"/>
    <property type="match status" value="1"/>
</dbReference>
<dbReference type="AlphaFoldDB" id="A0A167UWZ8"/>
<dbReference type="InterPro" id="IPR004821">
    <property type="entry name" value="Cyt_trans-like"/>
</dbReference>
<dbReference type="GO" id="GO:0004140">
    <property type="term" value="F:dephospho-CoA kinase activity"/>
    <property type="evidence" value="ECO:0007669"/>
    <property type="project" value="TreeGrafter"/>
</dbReference>
<dbReference type="SUPFAM" id="SSF52374">
    <property type="entry name" value="Nucleotidylyl transferase"/>
    <property type="match status" value="1"/>
</dbReference>
<reference evidence="2 3" key="1">
    <citation type="journal article" date="2016" name="Genome Biol. Evol.">
        <title>Divergent and convergent evolution of fungal pathogenicity.</title>
        <authorList>
            <person name="Shang Y."/>
            <person name="Xiao G."/>
            <person name="Zheng P."/>
            <person name="Cen K."/>
            <person name="Zhan S."/>
            <person name="Wang C."/>
        </authorList>
    </citation>
    <scope>NUCLEOTIDE SEQUENCE [LARGE SCALE GENOMIC DNA]</scope>
    <source>
        <strain evidence="2 3">ARSEF 7405</strain>
    </source>
</reference>
<evidence type="ECO:0000313" key="3">
    <source>
        <dbReference type="Proteomes" id="UP000242877"/>
    </source>
</evidence>
<dbReference type="InterPro" id="IPR014729">
    <property type="entry name" value="Rossmann-like_a/b/a_fold"/>
</dbReference>
<dbReference type="OrthoDB" id="330671at2759"/>
<name>A0A167UWZ8_9EURO</name>
<gene>
    <name evidence="2" type="ORF">AAP_06298</name>
</gene>
<proteinExistence type="predicted"/>
<comment type="caution">
    <text evidence="2">The sequence shown here is derived from an EMBL/GenBank/DDBJ whole genome shotgun (WGS) entry which is preliminary data.</text>
</comment>
<dbReference type="Pfam" id="PF01467">
    <property type="entry name" value="CTP_transf_like"/>
    <property type="match status" value="1"/>
</dbReference>
<dbReference type="GO" id="GO:0015937">
    <property type="term" value="P:coenzyme A biosynthetic process"/>
    <property type="evidence" value="ECO:0007669"/>
    <property type="project" value="TreeGrafter"/>
</dbReference>
<dbReference type="Gene3D" id="3.40.50.620">
    <property type="entry name" value="HUPs"/>
    <property type="match status" value="1"/>
</dbReference>
<dbReference type="EMBL" id="AZGZ01000050">
    <property type="protein sequence ID" value="KZZ86724.1"/>
    <property type="molecule type" value="Genomic_DNA"/>
</dbReference>
<feature type="domain" description="Cytidyltransferase-like" evidence="1">
    <location>
        <begin position="209"/>
        <end position="396"/>
    </location>
</feature>
<keyword evidence="3" id="KW-1185">Reference proteome</keyword>
<sequence length="405" mass="44811">MTTTIPKGNFHHDGILLLPAPHSTSFSSLKAAYGSAVREALTGTHKAANRTGHIAVLDIAVGINGLQSQDASQQSRIYPIIQRLLANMYKLAGLVAVQERIDLDVPGGVDVRVFFLDEDSVSEQAALKTAILPSIQDLATSKRSWNSVWAVKSSTMDVLLASLQRNDKAFEHDRVHIVKSPYDHASTRQSSLLDESGSTKVSHHYSVAVGGTFDHLHIGHKLLLSAVWLALDADPPHETKRLMTVGITGDELLVNKKYAQVLESWEKRWEACWRYYESIIDLRPSQPGDRRTVHRVDEPGPNGKYVLVDALPDLQIKFVQISDPFGPTITDEKITALVVSGETRSGGKAVNDKRRENGWKDLDIFEIDVLDLKEEDAGAAQESFETKISSTEIRKRMMETTKGSL</sequence>